<accession>A0A5S4X292</accession>
<feature type="transmembrane region" description="Helical" evidence="1">
    <location>
        <begin position="219"/>
        <end position="247"/>
    </location>
</feature>
<keyword evidence="3" id="KW-1185">Reference proteome</keyword>
<dbReference type="RefSeq" id="WP_148749304.1">
    <property type="nucleotide sequence ID" value="NZ_VSSR01000006.1"/>
</dbReference>
<evidence type="ECO:0000313" key="3">
    <source>
        <dbReference type="Proteomes" id="UP000324853"/>
    </source>
</evidence>
<feature type="transmembrane region" description="Helical" evidence="1">
    <location>
        <begin position="150"/>
        <end position="171"/>
    </location>
</feature>
<feature type="transmembrane region" description="Helical" evidence="1">
    <location>
        <begin position="73"/>
        <end position="92"/>
    </location>
</feature>
<dbReference type="OrthoDB" id="8209689at2"/>
<feature type="transmembrane region" description="Helical" evidence="1">
    <location>
        <begin position="259"/>
        <end position="276"/>
    </location>
</feature>
<proteinExistence type="predicted"/>
<keyword evidence="1" id="KW-1133">Transmembrane helix</keyword>
<name>A0A5S4X292_9BRAD</name>
<protein>
    <recommendedName>
        <fullName evidence="4">O-antigen ligase family protein</fullName>
    </recommendedName>
</protein>
<evidence type="ECO:0000256" key="1">
    <source>
        <dbReference type="SAM" id="Phobius"/>
    </source>
</evidence>
<feature type="transmembrane region" description="Helical" evidence="1">
    <location>
        <begin position="183"/>
        <end position="207"/>
    </location>
</feature>
<keyword evidence="1" id="KW-0472">Membrane</keyword>
<feature type="transmembrane region" description="Helical" evidence="1">
    <location>
        <begin position="49"/>
        <end position="67"/>
    </location>
</feature>
<gene>
    <name evidence="2" type="ORF">FXB38_03115</name>
</gene>
<evidence type="ECO:0008006" key="4">
    <source>
        <dbReference type="Google" id="ProtNLM"/>
    </source>
</evidence>
<dbReference type="AlphaFoldDB" id="A0A5S4X292"/>
<sequence length="432" mass="46400">MDNQRWQTEPILVSSAIRGAGTVHQKISSEWRSQPSEEWSGNSRPYRSALLGVLACSGTIMILLHGVGLGNSWTSAGLIIIPIAILIAAGRYELTLWDYTLWDSVFILFVLWLGVSITINGLTSPKENALLVLTLATYPAARFSGVAGRAFFIVVAVVGLLGLACVGVELWRQWGDAHGKPLVFGLYDAAPAQVFLCFALLLMGAVASHMSRGWLFASYGLAAIALTILSASLVRFSFLALMGVMLCEAVLSPRTRTKALAAAILIAASWGAGYFARLESAEKVAIAISAEPDPTYLPPQYLPSTPCDGVNPYSSISIRKRLIADIVAALPHAGFFGHGLSSFRTMTCVDLPSHVTVAQAIIEFGWPAGLLLLLLLIGPFLRAARERSAEARFAVMAFLFAASISLVHGNLARDGLLFLFVGFLAKYSARLE</sequence>
<evidence type="ECO:0000313" key="2">
    <source>
        <dbReference type="EMBL" id="TYL87783.1"/>
    </source>
</evidence>
<organism evidence="2 3">
    <name type="scientific">Bradyrhizobium cytisi</name>
    <dbReference type="NCBI Taxonomy" id="515489"/>
    <lineage>
        <taxon>Bacteria</taxon>
        <taxon>Pseudomonadati</taxon>
        <taxon>Pseudomonadota</taxon>
        <taxon>Alphaproteobacteria</taxon>
        <taxon>Hyphomicrobiales</taxon>
        <taxon>Nitrobacteraceae</taxon>
        <taxon>Bradyrhizobium</taxon>
    </lineage>
</organism>
<dbReference type="EMBL" id="VSSR01000006">
    <property type="protein sequence ID" value="TYL87783.1"/>
    <property type="molecule type" value="Genomic_DNA"/>
</dbReference>
<dbReference type="Proteomes" id="UP000324853">
    <property type="component" value="Unassembled WGS sequence"/>
</dbReference>
<feature type="transmembrane region" description="Helical" evidence="1">
    <location>
        <begin position="393"/>
        <end position="411"/>
    </location>
</feature>
<reference evidence="2 3" key="1">
    <citation type="submission" date="2019-08" db="EMBL/GenBank/DDBJ databases">
        <title>Bradyrhizobium hipponensis sp. nov., a rhizobium isolated from a Lupinus angustifolius root nodule in Tunisia.</title>
        <authorList>
            <person name="Off K."/>
            <person name="Rejili M."/>
            <person name="Mars M."/>
            <person name="Brachmann A."/>
            <person name="Marin M."/>
        </authorList>
    </citation>
    <scope>NUCLEOTIDE SEQUENCE [LARGE SCALE GENOMIC DNA]</scope>
    <source>
        <strain evidence="2 3">CTAW11</strain>
    </source>
</reference>
<feature type="transmembrane region" description="Helical" evidence="1">
    <location>
        <begin position="360"/>
        <end position="381"/>
    </location>
</feature>
<feature type="transmembrane region" description="Helical" evidence="1">
    <location>
        <begin position="104"/>
        <end position="123"/>
    </location>
</feature>
<comment type="caution">
    <text evidence="2">The sequence shown here is derived from an EMBL/GenBank/DDBJ whole genome shotgun (WGS) entry which is preliminary data.</text>
</comment>
<keyword evidence="1" id="KW-0812">Transmembrane</keyword>